<evidence type="ECO:0000313" key="2">
    <source>
        <dbReference type="EMBL" id="KAK2944142.1"/>
    </source>
</evidence>
<name>A0ABQ9WZI7_9EUKA</name>
<accession>A0ABQ9WZI7</accession>
<organism evidence="2 3">
    <name type="scientific">Blattamonas nauphoetae</name>
    <dbReference type="NCBI Taxonomy" id="2049346"/>
    <lineage>
        <taxon>Eukaryota</taxon>
        <taxon>Metamonada</taxon>
        <taxon>Preaxostyla</taxon>
        <taxon>Oxymonadida</taxon>
        <taxon>Blattamonas</taxon>
    </lineage>
</organism>
<proteinExistence type="predicted"/>
<dbReference type="EMBL" id="JARBJD010000312">
    <property type="protein sequence ID" value="KAK2944142.1"/>
    <property type="molecule type" value="Genomic_DNA"/>
</dbReference>
<evidence type="ECO:0000256" key="1">
    <source>
        <dbReference type="SAM" id="MobiDB-lite"/>
    </source>
</evidence>
<reference evidence="2 3" key="1">
    <citation type="journal article" date="2022" name="bioRxiv">
        <title>Genomics of Preaxostyla Flagellates Illuminates Evolutionary Transitions and the Path Towards Mitochondrial Loss.</title>
        <authorList>
            <person name="Novak L.V.F."/>
            <person name="Treitli S.C."/>
            <person name="Pyrih J."/>
            <person name="Halakuc P."/>
            <person name="Pipaliya S.V."/>
            <person name="Vacek V."/>
            <person name="Brzon O."/>
            <person name="Soukal P."/>
            <person name="Eme L."/>
            <person name="Dacks J.B."/>
            <person name="Karnkowska A."/>
            <person name="Elias M."/>
            <person name="Hampl V."/>
        </authorList>
    </citation>
    <scope>NUCLEOTIDE SEQUENCE [LARGE SCALE GENOMIC DNA]</scope>
    <source>
        <strain evidence="2">NAU3</strain>
        <tissue evidence="2">Gut</tissue>
    </source>
</reference>
<dbReference type="Proteomes" id="UP001281761">
    <property type="component" value="Unassembled WGS sequence"/>
</dbReference>
<feature type="region of interest" description="Disordered" evidence="1">
    <location>
        <begin position="1"/>
        <end position="35"/>
    </location>
</feature>
<evidence type="ECO:0000313" key="3">
    <source>
        <dbReference type="Proteomes" id="UP001281761"/>
    </source>
</evidence>
<comment type="caution">
    <text evidence="2">The sequence shown here is derived from an EMBL/GenBank/DDBJ whole genome shotgun (WGS) entry which is preliminary data.</text>
</comment>
<keyword evidence="3" id="KW-1185">Reference proteome</keyword>
<sequence length="154" mass="17554">MHWKKSEEEEQRTNGTFLVKKKRKQEDWRRGRKKRGRAHNVHTHYCLFCGRLTMPDDAGDTVSLKCCASIRRNSALLGPASSTSSHHQRMFSTILHMTAEGSSDSRVHPNSHLQAYFDVTVTACTYILPNNLLDTTLGMSFHIADSVRHTVHPH</sequence>
<protein>
    <submittedName>
        <fullName evidence="2">Uncharacterized protein</fullName>
    </submittedName>
</protein>
<gene>
    <name evidence="2" type="ORF">BLNAU_20927</name>
</gene>